<feature type="transmembrane region" description="Helical" evidence="1">
    <location>
        <begin position="14"/>
        <end position="34"/>
    </location>
</feature>
<keyword evidence="1" id="KW-0812">Transmembrane</keyword>
<feature type="transmembrane region" description="Helical" evidence="1">
    <location>
        <begin position="87"/>
        <end position="104"/>
    </location>
</feature>
<reference evidence="3 4" key="1">
    <citation type="submission" date="2019-12" db="EMBL/GenBank/DDBJ databases">
        <title>Draft Genome Sequences of Six Type Strains of the Genus Massilia.</title>
        <authorList>
            <person name="Miess H."/>
            <person name="Frediansyah A."/>
            <person name="Goeker M."/>
            <person name="Gross H."/>
        </authorList>
    </citation>
    <scope>NUCLEOTIDE SEQUENCE [LARGE SCALE GENOMIC DNA]</scope>
    <source>
        <strain evidence="3 4">DSM 26639</strain>
    </source>
</reference>
<evidence type="ECO:0000256" key="1">
    <source>
        <dbReference type="SAM" id="Phobius"/>
    </source>
</evidence>
<keyword evidence="1" id="KW-0472">Membrane</keyword>
<proteinExistence type="predicted"/>
<protein>
    <recommendedName>
        <fullName evidence="2">VanZ-like domain-containing protein</fullName>
    </recommendedName>
</protein>
<feature type="transmembrane region" description="Helical" evidence="1">
    <location>
        <begin position="124"/>
        <end position="143"/>
    </location>
</feature>
<feature type="transmembrane region" description="Helical" evidence="1">
    <location>
        <begin position="278"/>
        <end position="302"/>
    </location>
</feature>
<evidence type="ECO:0000313" key="4">
    <source>
        <dbReference type="Proteomes" id="UP000437862"/>
    </source>
</evidence>
<feature type="transmembrane region" description="Helical" evidence="1">
    <location>
        <begin position="155"/>
        <end position="173"/>
    </location>
</feature>
<gene>
    <name evidence="3" type="ORF">GO485_14435</name>
</gene>
<keyword evidence="1" id="KW-1133">Transmembrane helix</keyword>
<feature type="transmembrane region" description="Helical" evidence="1">
    <location>
        <begin position="348"/>
        <end position="367"/>
    </location>
</feature>
<name>A0ABX6G023_9BURK</name>
<feature type="transmembrane region" description="Helical" evidence="1">
    <location>
        <begin position="250"/>
        <end position="272"/>
    </location>
</feature>
<accession>A0ABX6G023</accession>
<dbReference type="Proteomes" id="UP000437862">
    <property type="component" value="Chromosome"/>
</dbReference>
<dbReference type="InterPro" id="IPR006976">
    <property type="entry name" value="VanZ-like"/>
</dbReference>
<feature type="transmembrane region" description="Helical" evidence="1">
    <location>
        <begin position="309"/>
        <end position="328"/>
    </location>
</feature>
<sequence>MPAAHARPRRGSPVARAALLAYLLLIVYASWYPFSGWHNQGLSPLIFLEHTAMPRYWTMFDAVINVIGYVPFGMLIAYALHPRIRGIWGFLVAAVLGALVSGLMEAVQTYLPSRVSSNLDFYTNAAGCALGGLIGVLTARKLLDTSHLYRLRQHWFAPHASQGLVLMALWPLAQIYPTSFLFGQGQVLPILSEWLGELLEMDIDLLSYVRPDPELTVEQYWLSETMITACGMVGAALTLLCLTRRTAPRVLLAATLLVAAVCTKTLASALLFTPENAFAWITPGAQGGFLIGGIMVAGLAFAPQVAQRRLAIATILLSLVVVNSTPVNPYFSATMQAWVQGKFLNFNGAAQFLALLWPLCALWFLWLPSHQLNKP</sequence>
<dbReference type="EMBL" id="CP046904">
    <property type="protein sequence ID" value="QGZ43109.1"/>
    <property type="molecule type" value="Genomic_DNA"/>
</dbReference>
<evidence type="ECO:0000313" key="3">
    <source>
        <dbReference type="EMBL" id="QGZ43109.1"/>
    </source>
</evidence>
<keyword evidence="4" id="KW-1185">Reference proteome</keyword>
<feature type="transmembrane region" description="Helical" evidence="1">
    <location>
        <begin position="54"/>
        <end position="80"/>
    </location>
</feature>
<dbReference type="Pfam" id="PF04892">
    <property type="entry name" value="VanZ"/>
    <property type="match status" value="1"/>
</dbReference>
<evidence type="ECO:0000259" key="2">
    <source>
        <dbReference type="Pfam" id="PF04892"/>
    </source>
</evidence>
<feature type="transmembrane region" description="Helical" evidence="1">
    <location>
        <begin position="220"/>
        <end position="243"/>
    </location>
</feature>
<feature type="domain" description="VanZ-like" evidence="2">
    <location>
        <begin position="20"/>
        <end position="135"/>
    </location>
</feature>
<organism evidence="3 4">
    <name type="scientific">Pseudoduganella flava</name>
    <dbReference type="NCBI Taxonomy" id="871742"/>
    <lineage>
        <taxon>Bacteria</taxon>
        <taxon>Pseudomonadati</taxon>
        <taxon>Pseudomonadota</taxon>
        <taxon>Betaproteobacteria</taxon>
        <taxon>Burkholderiales</taxon>
        <taxon>Oxalobacteraceae</taxon>
        <taxon>Telluria group</taxon>
        <taxon>Pseudoduganella</taxon>
    </lineage>
</organism>